<dbReference type="InterPro" id="IPR036390">
    <property type="entry name" value="WH_DNA-bd_sf"/>
</dbReference>
<dbReference type="GO" id="GO:0032259">
    <property type="term" value="P:methylation"/>
    <property type="evidence" value="ECO:0007669"/>
    <property type="project" value="UniProtKB-KW"/>
</dbReference>
<evidence type="ECO:0000259" key="8">
    <source>
        <dbReference type="Pfam" id="PF08100"/>
    </source>
</evidence>
<evidence type="ECO:0000313" key="9">
    <source>
        <dbReference type="EMBL" id="KAL1561665.1"/>
    </source>
</evidence>
<sequence length="336" mass="36287">MAQDEDTVAMAEAWNHGFGFIKTSMVKTAVELEIPDILQNRGAPISLPELSSAVGCPAHRLHRVMKFLAHHGIFEKTLNPGGGPVCYAQTPISRSLARDRLGPFVLLQGAGCGSVTAETLRTAKRPGVELAGSDSLYEDPGFYTKAFRDAMASHARLTTAAVIKNYSEGFDGVRSLVDVGGSQGMALGMLVKAFPHLRGICLDLPEVVARALPLEGVEFVAGSMFESVPKADVVMLMFVLHNWSDKECVEILKRCKEAVPAGAGKVIIVDAILDEDGGGDEFAGARLGLDVTMMAVTFEGKERTLHEWAYILNEAGFRKHVVKNIKALEYVIEAYP</sequence>
<keyword evidence="1" id="KW-0489">Methyltransferase</keyword>
<evidence type="ECO:0000313" key="10">
    <source>
        <dbReference type="Proteomes" id="UP001567538"/>
    </source>
</evidence>
<dbReference type="Pfam" id="PF08100">
    <property type="entry name" value="Dimerisation"/>
    <property type="match status" value="1"/>
</dbReference>
<comment type="caution">
    <text evidence="9">The sequence shown here is derived from an EMBL/GenBank/DDBJ whole genome shotgun (WGS) entry which is preliminary data.</text>
</comment>
<protein>
    <submittedName>
        <fullName evidence="9">Flavonoid 7-O-methyltransferase 1A</fullName>
    </submittedName>
</protein>
<dbReference type="InterPro" id="IPR016461">
    <property type="entry name" value="COMT-like"/>
</dbReference>
<dbReference type="Pfam" id="PF00891">
    <property type="entry name" value="Methyltransf_2"/>
    <property type="match status" value="1"/>
</dbReference>
<dbReference type="Gene3D" id="1.10.10.10">
    <property type="entry name" value="Winged helix-like DNA-binding domain superfamily/Winged helix DNA-binding domain"/>
    <property type="match status" value="1"/>
</dbReference>
<evidence type="ECO:0000256" key="1">
    <source>
        <dbReference type="ARBA" id="ARBA00022603"/>
    </source>
</evidence>
<dbReference type="SUPFAM" id="SSF53335">
    <property type="entry name" value="S-adenosyl-L-methionine-dependent methyltransferases"/>
    <property type="match status" value="1"/>
</dbReference>
<dbReference type="InterPro" id="IPR001077">
    <property type="entry name" value="COMT_C"/>
</dbReference>
<gene>
    <name evidence="9" type="primary">OMT1A</name>
    <name evidence="9" type="ORF">AAHA92_04342</name>
</gene>
<reference evidence="9 10" key="1">
    <citation type="submission" date="2024-06" db="EMBL/GenBank/DDBJ databases">
        <title>A chromosome level genome sequence of Diviner's sage (Salvia divinorum).</title>
        <authorList>
            <person name="Ford S.A."/>
            <person name="Ro D.-K."/>
            <person name="Ness R.W."/>
            <person name="Phillips M.A."/>
        </authorList>
    </citation>
    <scope>NUCLEOTIDE SEQUENCE [LARGE SCALE GENOMIC DNA]</scope>
    <source>
        <strain evidence="9">SAF-2024a</strain>
        <tissue evidence="9">Leaf</tissue>
    </source>
</reference>
<organism evidence="9 10">
    <name type="scientific">Salvia divinorum</name>
    <name type="common">Maria pastora</name>
    <name type="synonym">Diviner's sage</name>
    <dbReference type="NCBI Taxonomy" id="28513"/>
    <lineage>
        <taxon>Eukaryota</taxon>
        <taxon>Viridiplantae</taxon>
        <taxon>Streptophyta</taxon>
        <taxon>Embryophyta</taxon>
        <taxon>Tracheophyta</taxon>
        <taxon>Spermatophyta</taxon>
        <taxon>Magnoliopsida</taxon>
        <taxon>eudicotyledons</taxon>
        <taxon>Gunneridae</taxon>
        <taxon>Pentapetalae</taxon>
        <taxon>asterids</taxon>
        <taxon>lamiids</taxon>
        <taxon>Lamiales</taxon>
        <taxon>Lamiaceae</taxon>
        <taxon>Nepetoideae</taxon>
        <taxon>Mentheae</taxon>
        <taxon>Salviinae</taxon>
        <taxon>Salvia</taxon>
        <taxon>Salvia subgen. Calosphace</taxon>
    </lineage>
</organism>
<dbReference type="Gene3D" id="3.40.50.150">
    <property type="entry name" value="Vaccinia Virus protein VP39"/>
    <property type="match status" value="1"/>
</dbReference>
<dbReference type="SUPFAM" id="SSF46785">
    <property type="entry name" value="Winged helix' DNA-binding domain"/>
    <property type="match status" value="1"/>
</dbReference>
<feature type="active site" description="Proton acceptor" evidence="6">
    <location>
        <position position="241"/>
    </location>
</feature>
<feature type="domain" description="O-methyltransferase dimerisation" evidence="8">
    <location>
        <begin position="14"/>
        <end position="98"/>
    </location>
</feature>
<proteinExistence type="inferred from homology"/>
<evidence type="ECO:0000256" key="2">
    <source>
        <dbReference type="ARBA" id="ARBA00022679"/>
    </source>
</evidence>
<feature type="domain" description="O-methyltransferase C-terminal" evidence="7">
    <location>
        <begin position="137"/>
        <end position="318"/>
    </location>
</feature>
<dbReference type="PIRSF" id="PIRSF005739">
    <property type="entry name" value="O-mtase"/>
    <property type="match status" value="1"/>
</dbReference>
<accession>A0ABD1I039</accession>
<evidence type="ECO:0000256" key="6">
    <source>
        <dbReference type="PIRSR" id="PIRSR005739-1"/>
    </source>
</evidence>
<name>A0ABD1I039_SALDI</name>
<evidence type="ECO:0000256" key="5">
    <source>
        <dbReference type="ARBA" id="ARBA00034481"/>
    </source>
</evidence>
<comment type="pathway">
    <text evidence="4">Flavonoid metabolism.</text>
</comment>
<dbReference type="InterPro" id="IPR012967">
    <property type="entry name" value="COMT_dimerisation"/>
</dbReference>
<dbReference type="Proteomes" id="UP001567538">
    <property type="component" value="Unassembled WGS sequence"/>
</dbReference>
<evidence type="ECO:0000259" key="7">
    <source>
        <dbReference type="Pfam" id="PF00891"/>
    </source>
</evidence>
<dbReference type="PANTHER" id="PTHR11746">
    <property type="entry name" value="O-METHYLTRANSFERASE"/>
    <property type="match status" value="1"/>
</dbReference>
<dbReference type="EMBL" id="JBEAFC010000003">
    <property type="protein sequence ID" value="KAL1561665.1"/>
    <property type="molecule type" value="Genomic_DNA"/>
</dbReference>
<keyword evidence="2" id="KW-0808">Transferase</keyword>
<dbReference type="InterPro" id="IPR029063">
    <property type="entry name" value="SAM-dependent_MTases_sf"/>
</dbReference>
<evidence type="ECO:0000256" key="3">
    <source>
        <dbReference type="ARBA" id="ARBA00022691"/>
    </source>
</evidence>
<dbReference type="InterPro" id="IPR036388">
    <property type="entry name" value="WH-like_DNA-bd_sf"/>
</dbReference>
<comment type="similarity">
    <text evidence="5">Belongs to the class I-like SAM-binding methyltransferase superfamily. Cation-independent O-methyltransferase family. COMT subfamily.</text>
</comment>
<dbReference type="GO" id="GO:0008168">
    <property type="term" value="F:methyltransferase activity"/>
    <property type="evidence" value="ECO:0007669"/>
    <property type="project" value="UniProtKB-KW"/>
</dbReference>
<evidence type="ECO:0000256" key="4">
    <source>
        <dbReference type="ARBA" id="ARBA00034479"/>
    </source>
</evidence>
<dbReference type="AlphaFoldDB" id="A0ABD1I039"/>
<keyword evidence="3" id="KW-0949">S-adenosyl-L-methionine</keyword>
<dbReference type="PROSITE" id="PS51683">
    <property type="entry name" value="SAM_OMT_II"/>
    <property type="match status" value="1"/>
</dbReference>
<keyword evidence="10" id="KW-1185">Reference proteome</keyword>